<evidence type="ECO:0000256" key="1">
    <source>
        <dbReference type="SAM" id="SignalP"/>
    </source>
</evidence>
<keyword evidence="3" id="KW-1185">Reference proteome</keyword>
<comment type="caution">
    <text evidence="2">The sequence shown here is derived from an EMBL/GenBank/DDBJ whole genome shotgun (WGS) entry which is preliminary data.</text>
</comment>
<reference evidence="2 3" key="1">
    <citation type="journal article" date="2012" name="Int. J. Syst. Evol. Microbiol.">
        <title>Flammeovirga pacifica sp. nov., isolated from deep-sea sediment.</title>
        <authorList>
            <person name="Xu H."/>
            <person name="Fu Y."/>
            <person name="Yang N."/>
            <person name="Ding Z."/>
            <person name="Lai Q."/>
            <person name="Zeng R."/>
        </authorList>
    </citation>
    <scope>NUCLEOTIDE SEQUENCE [LARGE SCALE GENOMIC DNA]</scope>
    <source>
        <strain evidence="3">DSM 24597 / LMG 26175 / WPAGA1</strain>
    </source>
</reference>
<dbReference type="Proteomes" id="UP000179797">
    <property type="component" value="Unassembled WGS sequence"/>
</dbReference>
<evidence type="ECO:0000313" key="2">
    <source>
        <dbReference type="EMBL" id="OHX66115.1"/>
    </source>
</evidence>
<accession>A0A1S1YZ19</accession>
<name>A0A1S1YZ19_FLAPC</name>
<dbReference type="PROSITE" id="PS51257">
    <property type="entry name" value="PROKAR_LIPOPROTEIN"/>
    <property type="match status" value="1"/>
</dbReference>
<proteinExistence type="predicted"/>
<evidence type="ECO:0000313" key="3">
    <source>
        <dbReference type="Proteomes" id="UP000179797"/>
    </source>
</evidence>
<protein>
    <recommendedName>
        <fullName evidence="4">Lipocalin-like domain-containing protein</fullName>
    </recommendedName>
</protein>
<evidence type="ECO:0008006" key="4">
    <source>
        <dbReference type="Google" id="ProtNLM"/>
    </source>
</evidence>
<feature type="signal peptide" evidence="1">
    <location>
        <begin position="1"/>
        <end position="24"/>
    </location>
</feature>
<keyword evidence="1" id="KW-0732">Signal</keyword>
<feature type="chain" id="PRO_5010240474" description="Lipocalin-like domain-containing protein" evidence="1">
    <location>
        <begin position="25"/>
        <end position="172"/>
    </location>
</feature>
<gene>
    <name evidence="2" type="ORF">NH26_07005</name>
</gene>
<organism evidence="2 3">
    <name type="scientific">Flammeovirga pacifica</name>
    <dbReference type="NCBI Taxonomy" id="915059"/>
    <lineage>
        <taxon>Bacteria</taxon>
        <taxon>Pseudomonadati</taxon>
        <taxon>Bacteroidota</taxon>
        <taxon>Cytophagia</taxon>
        <taxon>Cytophagales</taxon>
        <taxon>Flammeovirgaceae</taxon>
        <taxon>Flammeovirga</taxon>
    </lineage>
</organism>
<sequence length="172" mass="20370">MYHLKLKYFTILPIILLLAFSCSSPETKKKVDLNGVWTLKKIVINDEALADEFSEQEILAKKMSYNSLFKKVIKPNYYVLVFEGDSLLTKYRRPTTLDPKYFMQYKKQYLQEFNELYKVVKKEKKFYMKIGDDGTQPRIIKLSADELILQEDDSDFTFQIFTKVADKEEDQV</sequence>
<dbReference type="OrthoDB" id="9847376at2"/>
<dbReference type="EMBL" id="JRYR02000001">
    <property type="protein sequence ID" value="OHX66115.1"/>
    <property type="molecule type" value="Genomic_DNA"/>
</dbReference>
<dbReference type="AlphaFoldDB" id="A0A1S1YZ19"/>